<evidence type="ECO:0000313" key="2">
    <source>
        <dbReference type="Proteomes" id="UP000017842"/>
    </source>
</evidence>
<reference evidence="1 2" key="1">
    <citation type="journal article" date="2013" name="Genome Announc.">
        <title>Draft Genome Sequence of the Methanotrophic Gammaproteobacterium Methyloglobulus morosus DSM 22980 Strain KoM1.</title>
        <authorList>
            <person name="Poehlein A."/>
            <person name="Deutzmann J.S."/>
            <person name="Daniel R."/>
            <person name="Simeonova D.D."/>
        </authorList>
    </citation>
    <scope>NUCLEOTIDE SEQUENCE [LARGE SCALE GENOMIC DNA]</scope>
    <source>
        <strain evidence="1 2">KoM1</strain>
    </source>
</reference>
<protein>
    <submittedName>
        <fullName evidence="1">Uncharacterized protein</fullName>
    </submittedName>
</protein>
<dbReference type="RefSeq" id="WP_023494130.1">
    <property type="nucleotide sequence ID" value="NZ_AYLO01000043.1"/>
</dbReference>
<dbReference type="AlphaFoldDB" id="V5BHU2"/>
<dbReference type="Proteomes" id="UP000017842">
    <property type="component" value="Unassembled WGS sequence"/>
</dbReference>
<sequence length="216" mass="24757">MTRSARDKIVDALMSPLIDSDDLKCLEESVFYKINQITENDVDRKKKIFDGSRRILMGNACMDVDKLTDKFDLERSKSLLNDKVCAEIVLALALACCEASRYLAINQNDKRRLMTFANQLLGMSSAYEMSGHIRQTNVIVSAKRANKGRIDKFEITKGMLKDYWEKNIDPNKKATDAAILLEKSEVWKNANPQPKRSTLESYVRAWKENLSLQRKL</sequence>
<keyword evidence="2" id="KW-1185">Reference proteome</keyword>
<comment type="caution">
    <text evidence="1">The sequence shown here is derived from an EMBL/GenBank/DDBJ whole genome shotgun (WGS) entry which is preliminary data.</text>
</comment>
<name>V5BHU2_9GAMM</name>
<gene>
    <name evidence="1" type="ORF">MGMO_44c00300</name>
</gene>
<dbReference type="STRING" id="1116472.MGMO_44c00300"/>
<organism evidence="1 2">
    <name type="scientific">Methyloglobulus morosus KoM1</name>
    <dbReference type="NCBI Taxonomy" id="1116472"/>
    <lineage>
        <taxon>Bacteria</taxon>
        <taxon>Pseudomonadati</taxon>
        <taxon>Pseudomonadota</taxon>
        <taxon>Gammaproteobacteria</taxon>
        <taxon>Methylococcales</taxon>
        <taxon>Methylococcaceae</taxon>
        <taxon>Methyloglobulus</taxon>
    </lineage>
</organism>
<dbReference type="EMBL" id="AYLO01000043">
    <property type="protein sequence ID" value="ESS72880.1"/>
    <property type="molecule type" value="Genomic_DNA"/>
</dbReference>
<proteinExistence type="predicted"/>
<evidence type="ECO:0000313" key="1">
    <source>
        <dbReference type="EMBL" id="ESS72880.1"/>
    </source>
</evidence>
<accession>V5BHU2</accession>